<evidence type="ECO:0000313" key="5">
    <source>
        <dbReference type="Proteomes" id="UP001154078"/>
    </source>
</evidence>
<proteinExistence type="predicted"/>
<protein>
    <recommendedName>
        <fullName evidence="3">Transcription factor CBF/NF-Y/archaeal histone domain-containing protein</fullName>
    </recommendedName>
</protein>
<dbReference type="GO" id="GO:0046982">
    <property type="term" value="F:protein heterodimerization activity"/>
    <property type="evidence" value="ECO:0007669"/>
    <property type="project" value="InterPro"/>
</dbReference>
<gene>
    <name evidence="4" type="ORF">MELIAE_LOCUS6465</name>
</gene>
<dbReference type="Proteomes" id="UP001154078">
    <property type="component" value="Chromosome 4"/>
</dbReference>
<dbReference type="PANTHER" id="PTHR10252:SF79">
    <property type="entry name" value="DNA POLYMERASE EPSILON SUBUNIT 4"/>
    <property type="match status" value="1"/>
</dbReference>
<evidence type="ECO:0000256" key="2">
    <source>
        <dbReference type="ARBA" id="ARBA00023242"/>
    </source>
</evidence>
<dbReference type="EMBL" id="OV121135">
    <property type="protein sequence ID" value="CAH0555028.1"/>
    <property type="molecule type" value="Genomic_DNA"/>
</dbReference>
<dbReference type="PANTHER" id="PTHR10252">
    <property type="entry name" value="HISTONE-LIKE TRANSCRIPTION FACTOR CCAAT-RELATED"/>
    <property type="match status" value="1"/>
</dbReference>
<dbReference type="Pfam" id="PF00808">
    <property type="entry name" value="CBFD_NFYB_HMF"/>
    <property type="match status" value="1"/>
</dbReference>
<evidence type="ECO:0000256" key="1">
    <source>
        <dbReference type="ARBA" id="ARBA00004123"/>
    </source>
</evidence>
<reference evidence="4" key="1">
    <citation type="submission" date="2021-12" db="EMBL/GenBank/DDBJ databases">
        <authorList>
            <person name="King R."/>
        </authorList>
    </citation>
    <scope>NUCLEOTIDE SEQUENCE</scope>
</reference>
<dbReference type="OrthoDB" id="636685at2759"/>
<dbReference type="InterPro" id="IPR050568">
    <property type="entry name" value="Transcr_DNA_Rep_Reg"/>
</dbReference>
<name>A0A9P0B4G1_BRAAE</name>
<feature type="domain" description="Transcription factor CBF/NF-Y/archaeal histone" evidence="3">
    <location>
        <begin position="44"/>
        <end position="107"/>
    </location>
</feature>
<keyword evidence="2" id="KW-0539">Nucleus</keyword>
<dbReference type="Gene3D" id="1.10.20.10">
    <property type="entry name" value="Histone, subunit A"/>
    <property type="match status" value="1"/>
</dbReference>
<keyword evidence="5" id="KW-1185">Reference proteome</keyword>
<dbReference type="CDD" id="cd22929">
    <property type="entry name" value="HFD_POLE4-like"/>
    <property type="match status" value="1"/>
</dbReference>
<dbReference type="GO" id="GO:0006261">
    <property type="term" value="P:DNA-templated DNA replication"/>
    <property type="evidence" value="ECO:0007669"/>
    <property type="project" value="TreeGrafter"/>
</dbReference>
<comment type="subcellular location">
    <subcellularLocation>
        <location evidence="1">Nucleus</location>
    </subcellularLocation>
</comment>
<dbReference type="InterPro" id="IPR009072">
    <property type="entry name" value="Histone-fold"/>
</dbReference>
<evidence type="ECO:0000259" key="3">
    <source>
        <dbReference type="Pfam" id="PF00808"/>
    </source>
</evidence>
<organism evidence="4 5">
    <name type="scientific">Brassicogethes aeneus</name>
    <name type="common">Rape pollen beetle</name>
    <name type="synonym">Meligethes aeneus</name>
    <dbReference type="NCBI Taxonomy" id="1431903"/>
    <lineage>
        <taxon>Eukaryota</taxon>
        <taxon>Metazoa</taxon>
        <taxon>Ecdysozoa</taxon>
        <taxon>Arthropoda</taxon>
        <taxon>Hexapoda</taxon>
        <taxon>Insecta</taxon>
        <taxon>Pterygota</taxon>
        <taxon>Neoptera</taxon>
        <taxon>Endopterygota</taxon>
        <taxon>Coleoptera</taxon>
        <taxon>Polyphaga</taxon>
        <taxon>Cucujiformia</taxon>
        <taxon>Nitidulidae</taxon>
        <taxon>Meligethinae</taxon>
        <taxon>Brassicogethes</taxon>
    </lineage>
</organism>
<sequence>MDNIDVCSVVVSQEENAGDVEVAAPTEKSAVTKKSPNQNRKFLRLPLARVKHMMKQDPDVSIIGQDSVFLVAKATEMFIEMLGKKTSDQIANTKRKTMLRRDVDSVVAKIPNLCFLEGTLD</sequence>
<accession>A0A9P0B4G1</accession>
<dbReference type="GO" id="GO:0008622">
    <property type="term" value="C:epsilon DNA polymerase complex"/>
    <property type="evidence" value="ECO:0007669"/>
    <property type="project" value="TreeGrafter"/>
</dbReference>
<evidence type="ECO:0000313" key="4">
    <source>
        <dbReference type="EMBL" id="CAH0555028.1"/>
    </source>
</evidence>
<dbReference type="AlphaFoldDB" id="A0A9P0B4G1"/>
<dbReference type="InterPro" id="IPR003958">
    <property type="entry name" value="CBFA_NFYB_domain"/>
</dbReference>
<dbReference type="SUPFAM" id="SSF47113">
    <property type="entry name" value="Histone-fold"/>
    <property type="match status" value="1"/>
</dbReference>